<keyword evidence="6" id="KW-0732">Signal</keyword>
<feature type="binding site" evidence="4">
    <location>
        <position position="194"/>
    </location>
    <ligand>
        <name>Mn(2+)</name>
        <dbReference type="ChEBI" id="CHEBI:29035"/>
        <label>1</label>
    </ligand>
</feature>
<gene>
    <name evidence="7" type="ORF">HMPREF1541_05082</name>
</gene>
<dbReference type="PROSITE" id="PS51409">
    <property type="entry name" value="ARGINASE_2"/>
    <property type="match status" value="1"/>
</dbReference>
<evidence type="ECO:0000256" key="5">
    <source>
        <dbReference type="RuleBase" id="RU003684"/>
    </source>
</evidence>
<keyword evidence="4" id="KW-0464">Manganese</keyword>
<dbReference type="PANTHER" id="PTHR11358">
    <property type="entry name" value="ARGINASE/AGMATINASE"/>
    <property type="match status" value="1"/>
</dbReference>
<feature type="binding site" evidence="4">
    <location>
        <position position="196"/>
    </location>
    <ligand>
        <name>Mn(2+)</name>
        <dbReference type="ChEBI" id="CHEBI:29035"/>
        <label>1</label>
    </ligand>
</feature>
<keyword evidence="8" id="KW-1185">Reference proteome</keyword>
<dbReference type="RefSeq" id="XP_008717645.1">
    <property type="nucleotide sequence ID" value="XM_008719423.1"/>
</dbReference>
<evidence type="ECO:0000313" key="7">
    <source>
        <dbReference type="EMBL" id="ETN40802.1"/>
    </source>
</evidence>
<feature type="binding site" evidence="4">
    <location>
        <position position="192"/>
    </location>
    <ligand>
        <name>Mn(2+)</name>
        <dbReference type="ChEBI" id="CHEBI:29035"/>
        <label>1</label>
    </ligand>
</feature>
<keyword evidence="3 5" id="KW-0378">Hydrolase</keyword>
<dbReference type="EMBL" id="KB822720">
    <property type="protein sequence ID" value="ETN40802.1"/>
    <property type="molecule type" value="Genomic_DNA"/>
</dbReference>
<dbReference type="GO" id="GO:0033389">
    <property type="term" value="P:putrescine biosynthetic process from arginine, via agmatine"/>
    <property type="evidence" value="ECO:0007669"/>
    <property type="project" value="TreeGrafter"/>
</dbReference>
<dbReference type="VEuPathDB" id="FungiDB:HMPREF1541_05082"/>
<dbReference type="STRING" id="1220924.W2RWI4"/>
<dbReference type="GO" id="GO:0046872">
    <property type="term" value="F:metal ion binding"/>
    <property type="evidence" value="ECO:0007669"/>
    <property type="project" value="UniProtKB-KW"/>
</dbReference>
<feature type="binding site" evidence="4">
    <location>
        <position position="299"/>
    </location>
    <ligand>
        <name>Mn(2+)</name>
        <dbReference type="ChEBI" id="CHEBI:29035"/>
        <label>1</label>
    </ligand>
</feature>
<dbReference type="AlphaFoldDB" id="W2RWI4"/>
<feature type="signal peptide" evidence="6">
    <location>
        <begin position="1"/>
        <end position="20"/>
    </location>
</feature>
<name>W2RWI4_CYPE1</name>
<reference evidence="7 8" key="1">
    <citation type="submission" date="2013-03" db="EMBL/GenBank/DDBJ databases">
        <title>The Genome Sequence of Phialophora europaea CBS 101466.</title>
        <authorList>
            <consortium name="The Broad Institute Genomics Platform"/>
            <person name="Cuomo C."/>
            <person name="de Hoog S."/>
            <person name="Gorbushina A."/>
            <person name="Walker B."/>
            <person name="Young S.K."/>
            <person name="Zeng Q."/>
            <person name="Gargeya S."/>
            <person name="Fitzgerald M."/>
            <person name="Haas B."/>
            <person name="Abouelleil A."/>
            <person name="Allen A.W."/>
            <person name="Alvarado L."/>
            <person name="Arachchi H.M."/>
            <person name="Berlin A.M."/>
            <person name="Chapman S.B."/>
            <person name="Gainer-Dewar J."/>
            <person name="Goldberg J."/>
            <person name="Griggs A."/>
            <person name="Gujja S."/>
            <person name="Hansen M."/>
            <person name="Howarth C."/>
            <person name="Imamovic A."/>
            <person name="Ireland A."/>
            <person name="Larimer J."/>
            <person name="McCowan C."/>
            <person name="Murphy C."/>
            <person name="Pearson M."/>
            <person name="Poon T.W."/>
            <person name="Priest M."/>
            <person name="Roberts A."/>
            <person name="Saif S."/>
            <person name="Shea T."/>
            <person name="Sisk P."/>
            <person name="Sykes S."/>
            <person name="Wortman J."/>
            <person name="Nusbaum C."/>
            <person name="Birren B."/>
        </authorList>
    </citation>
    <scope>NUCLEOTIDE SEQUENCE [LARGE SCALE GENOMIC DNA]</scope>
    <source>
        <strain evidence="7 8">CBS 101466</strain>
    </source>
</reference>
<dbReference type="PROSITE" id="PS01053">
    <property type="entry name" value="ARGINASE_1"/>
    <property type="match status" value="1"/>
</dbReference>
<dbReference type="Pfam" id="PF00491">
    <property type="entry name" value="Arginase"/>
    <property type="match status" value="1"/>
</dbReference>
<dbReference type="PRINTS" id="PR00116">
    <property type="entry name" value="ARGINASE"/>
</dbReference>
<dbReference type="OrthoDB" id="288726at2759"/>
<dbReference type="Proteomes" id="UP000030752">
    <property type="component" value="Unassembled WGS sequence"/>
</dbReference>
<dbReference type="PANTHER" id="PTHR11358:SF26">
    <property type="entry name" value="GUANIDINO ACID HYDROLASE, MITOCHONDRIAL"/>
    <property type="match status" value="1"/>
</dbReference>
<dbReference type="SUPFAM" id="SSF52768">
    <property type="entry name" value="Arginase/deacetylase"/>
    <property type="match status" value="1"/>
</dbReference>
<dbReference type="PIRSF" id="PIRSF036979">
    <property type="entry name" value="Arginase"/>
    <property type="match status" value="1"/>
</dbReference>
<evidence type="ECO:0000256" key="6">
    <source>
        <dbReference type="SAM" id="SignalP"/>
    </source>
</evidence>
<keyword evidence="2 4" id="KW-0479">Metal-binding</keyword>
<feature type="binding site" evidence="4">
    <location>
        <position position="297"/>
    </location>
    <ligand>
        <name>Mn(2+)</name>
        <dbReference type="ChEBI" id="CHEBI:29035"/>
        <label>1</label>
    </ligand>
</feature>
<evidence type="ECO:0000256" key="4">
    <source>
        <dbReference type="PIRSR" id="PIRSR036979-1"/>
    </source>
</evidence>
<organism evidence="7 8">
    <name type="scientific">Cyphellophora europaea (strain CBS 101466)</name>
    <name type="common">Phialophora europaea</name>
    <dbReference type="NCBI Taxonomy" id="1220924"/>
    <lineage>
        <taxon>Eukaryota</taxon>
        <taxon>Fungi</taxon>
        <taxon>Dikarya</taxon>
        <taxon>Ascomycota</taxon>
        <taxon>Pezizomycotina</taxon>
        <taxon>Eurotiomycetes</taxon>
        <taxon>Chaetothyriomycetidae</taxon>
        <taxon>Chaetothyriales</taxon>
        <taxon>Cyphellophoraceae</taxon>
        <taxon>Cyphellophora</taxon>
    </lineage>
</organism>
<dbReference type="GO" id="GO:0008783">
    <property type="term" value="F:agmatinase activity"/>
    <property type="evidence" value="ECO:0007669"/>
    <property type="project" value="TreeGrafter"/>
</dbReference>
<dbReference type="GeneID" id="19972421"/>
<evidence type="ECO:0000256" key="2">
    <source>
        <dbReference type="ARBA" id="ARBA00022723"/>
    </source>
</evidence>
<evidence type="ECO:0000313" key="8">
    <source>
        <dbReference type="Proteomes" id="UP000030752"/>
    </source>
</evidence>
<comment type="similarity">
    <text evidence="1">Belongs to the arginase family. Agmatinase subfamily.</text>
</comment>
<dbReference type="HOGENOM" id="CLU_039478_1_1_1"/>
<protein>
    <submittedName>
        <fullName evidence="7">Agmatinase</fullName>
    </submittedName>
</protein>
<evidence type="ECO:0000256" key="3">
    <source>
        <dbReference type="ARBA" id="ARBA00022801"/>
    </source>
</evidence>
<dbReference type="InterPro" id="IPR006035">
    <property type="entry name" value="Ureohydrolase"/>
</dbReference>
<feature type="chain" id="PRO_5004823921" evidence="6">
    <location>
        <begin position="21"/>
        <end position="390"/>
    </location>
</feature>
<dbReference type="InterPro" id="IPR020855">
    <property type="entry name" value="Ureohydrolase_Mn_BS"/>
</dbReference>
<proteinExistence type="inferred from homology"/>
<dbReference type="InterPro" id="IPR023696">
    <property type="entry name" value="Ureohydrolase_dom_sf"/>
</dbReference>
<dbReference type="CDD" id="cd11592">
    <property type="entry name" value="Agmatinase_PAH"/>
    <property type="match status" value="1"/>
</dbReference>
<dbReference type="eggNOG" id="KOG2964">
    <property type="taxonomic scope" value="Eukaryota"/>
</dbReference>
<evidence type="ECO:0000256" key="1">
    <source>
        <dbReference type="ARBA" id="ARBA00009227"/>
    </source>
</evidence>
<accession>W2RWI4</accession>
<dbReference type="InParanoid" id="W2RWI4"/>
<feature type="binding site" evidence="4">
    <location>
        <position position="168"/>
    </location>
    <ligand>
        <name>Mn(2+)</name>
        <dbReference type="ChEBI" id="CHEBI:29035"/>
        <label>1</label>
    </ligand>
</feature>
<dbReference type="Gene3D" id="3.40.800.10">
    <property type="entry name" value="Ureohydrolase domain"/>
    <property type="match status" value="1"/>
</dbReference>
<sequence length="390" mass="42525">MVKVCLAAAALGVGVGLAASDATAESLDQKWGSDWPFSGIATFAHLDHVKCLVNPDAPFDIGVIGAPFDTTTSYRPGARFGPRAIRVSSARQSSIRSFNYRAGINPYRSWARVLDCGDIPITSWDNALALRQMTDAFFELGSRQTPNGRLSVREYRRKPKLMTMGGDHSILLPILRALHAIYGRPLSVLHFDAHMDTRNPAKYIKAWVDADDLSTQSFFNHGSMLWLASKEGLVANASSVHAGLRARINDYTDFDDDTDQGWHRIFVDDIDDMGVSGVIESILNRVGSQNPVYISVDIDVIDPGSAPGTGTPEPGGWTTRELIRILRGLENLNIVGADVVEVSPSYDAGEITSLAAAQIMFELITNMVKRGTVDVPKYSSSGVNINRDEL</sequence>
<dbReference type="FunFam" id="3.40.800.10:FF:000014">
    <property type="entry name" value="Arginase family protein"/>
    <property type="match status" value="1"/>
</dbReference>
<comment type="cofactor">
    <cofactor evidence="4">
        <name>Mn(2+)</name>
        <dbReference type="ChEBI" id="CHEBI:29035"/>
    </cofactor>
    <text evidence="4">Binds 2 manganese ions per subunit.</text>
</comment>